<feature type="transmembrane region" description="Helical" evidence="5">
    <location>
        <begin position="343"/>
        <end position="365"/>
    </location>
</feature>
<evidence type="ECO:0000256" key="4">
    <source>
        <dbReference type="ARBA" id="ARBA00023136"/>
    </source>
</evidence>
<dbReference type="InterPro" id="IPR011701">
    <property type="entry name" value="MFS"/>
</dbReference>
<name>A0A6I4TYX4_9SPHN</name>
<feature type="transmembrane region" description="Helical" evidence="5">
    <location>
        <begin position="50"/>
        <end position="69"/>
    </location>
</feature>
<organism evidence="7 8">
    <name type="scientific">Croceibacterium xixiisoli</name>
    <dbReference type="NCBI Taxonomy" id="1476466"/>
    <lineage>
        <taxon>Bacteria</taxon>
        <taxon>Pseudomonadati</taxon>
        <taxon>Pseudomonadota</taxon>
        <taxon>Alphaproteobacteria</taxon>
        <taxon>Sphingomonadales</taxon>
        <taxon>Erythrobacteraceae</taxon>
        <taxon>Croceibacterium</taxon>
    </lineage>
</organism>
<evidence type="ECO:0000256" key="3">
    <source>
        <dbReference type="ARBA" id="ARBA00022989"/>
    </source>
</evidence>
<keyword evidence="8" id="KW-1185">Reference proteome</keyword>
<dbReference type="SUPFAM" id="SSF103473">
    <property type="entry name" value="MFS general substrate transporter"/>
    <property type="match status" value="1"/>
</dbReference>
<dbReference type="AlphaFoldDB" id="A0A6I4TYX4"/>
<reference evidence="7 8" key="1">
    <citation type="submission" date="2019-12" db="EMBL/GenBank/DDBJ databases">
        <title>Genomic-based taxomic classification of the family Erythrobacteraceae.</title>
        <authorList>
            <person name="Xu L."/>
        </authorList>
    </citation>
    <scope>NUCLEOTIDE SEQUENCE [LARGE SCALE GENOMIC DNA]</scope>
    <source>
        <strain evidence="7 8">S36</strain>
    </source>
</reference>
<evidence type="ECO:0000313" key="8">
    <source>
        <dbReference type="Proteomes" id="UP000469430"/>
    </source>
</evidence>
<dbReference type="Gene3D" id="1.20.1250.20">
    <property type="entry name" value="MFS general substrate transporter like domains"/>
    <property type="match status" value="2"/>
</dbReference>
<dbReference type="PROSITE" id="PS50850">
    <property type="entry name" value="MFS"/>
    <property type="match status" value="1"/>
</dbReference>
<feature type="transmembrane region" description="Helical" evidence="5">
    <location>
        <begin position="288"/>
        <end position="306"/>
    </location>
</feature>
<feature type="transmembrane region" description="Helical" evidence="5">
    <location>
        <begin position="171"/>
        <end position="191"/>
    </location>
</feature>
<dbReference type="PANTHER" id="PTHR23508">
    <property type="entry name" value="CARBOXYLIC ACID TRANSPORTER PROTEIN HOMOLOG"/>
    <property type="match status" value="1"/>
</dbReference>
<feature type="transmembrane region" description="Helical" evidence="5">
    <location>
        <begin position="81"/>
        <end position="99"/>
    </location>
</feature>
<comment type="subcellular location">
    <subcellularLocation>
        <location evidence="1">Membrane</location>
        <topology evidence="1">Multi-pass membrane protein</topology>
    </subcellularLocation>
</comment>
<dbReference type="InterPro" id="IPR020846">
    <property type="entry name" value="MFS_dom"/>
</dbReference>
<dbReference type="Pfam" id="PF07690">
    <property type="entry name" value="MFS_1"/>
    <property type="match status" value="1"/>
</dbReference>
<evidence type="ECO:0000313" key="7">
    <source>
        <dbReference type="EMBL" id="MXP00501.1"/>
    </source>
</evidence>
<gene>
    <name evidence="7" type="ORF">GRI97_16040</name>
</gene>
<dbReference type="EMBL" id="WTYJ01000004">
    <property type="protein sequence ID" value="MXP00501.1"/>
    <property type="molecule type" value="Genomic_DNA"/>
</dbReference>
<evidence type="ECO:0000256" key="1">
    <source>
        <dbReference type="ARBA" id="ARBA00004141"/>
    </source>
</evidence>
<feature type="transmembrane region" description="Helical" evidence="5">
    <location>
        <begin position="142"/>
        <end position="165"/>
    </location>
</feature>
<accession>A0A6I4TYX4</accession>
<feature type="transmembrane region" description="Helical" evidence="5">
    <location>
        <begin position="377"/>
        <end position="397"/>
    </location>
</feature>
<dbReference type="PANTHER" id="PTHR23508:SF10">
    <property type="entry name" value="CARBOXYLIC ACID TRANSPORTER PROTEIN HOMOLOG"/>
    <property type="match status" value="1"/>
</dbReference>
<evidence type="ECO:0000256" key="5">
    <source>
        <dbReference type="SAM" id="Phobius"/>
    </source>
</evidence>
<proteinExistence type="predicted"/>
<dbReference type="InterPro" id="IPR036259">
    <property type="entry name" value="MFS_trans_sf"/>
</dbReference>
<feature type="transmembrane region" description="Helical" evidence="5">
    <location>
        <begin position="312"/>
        <end position="331"/>
    </location>
</feature>
<feature type="transmembrane region" description="Helical" evidence="5">
    <location>
        <begin position="258"/>
        <end position="276"/>
    </location>
</feature>
<dbReference type="GO" id="GO:0005886">
    <property type="term" value="C:plasma membrane"/>
    <property type="evidence" value="ECO:0007669"/>
    <property type="project" value="TreeGrafter"/>
</dbReference>
<comment type="caution">
    <text evidence="7">The sequence shown here is derived from an EMBL/GenBank/DDBJ whole genome shotgun (WGS) entry which is preliminary data.</text>
</comment>
<dbReference type="RefSeq" id="WP_328598581.1">
    <property type="nucleotide sequence ID" value="NZ_JBHSCP010000003.1"/>
</dbReference>
<dbReference type="GO" id="GO:0046943">
    <property type="term" value="F:carboxylic acid transmembrane transporter activity"/>
    <property type="evidence" value="ECO:0007669"/>
    <property type="project" value="TreeGrafter"/>
</dbReference>
<keyword evidence="2 5" id="KW-0812">Transmembrane</keyword>
<feature type="transmembrane region" description="Helical" evidence="5">
    <location>
        <begin position="105"/>
        <end position="122"/>
    </location>
</feature>
<dbReference type="Proteomes" id="UP000469430">
    <property type="component" value="Unassembled WGS sequence"/>
</dbReference>
<evidence type="ECO:0000256" key="2">
    <source>
        <dbReference type="ARBA" id="ARBA00022692"/>
    </source>
</evidence>
<protein>
    <submittedName>
        <fullName evidence="7">MFS transporter</fullName>
    </submittedName>
</protein>
<sequence length="410" mass="42759">MTRKVPSIRYEFRLLLLLSLTNGVVALERLSASFLSPFLVADFGLTNTQLGLLAAALSGAVAVSATLFGSFADRDGRKKSILLIATIGFSLIAGLPALVTGFIGLLFVRMLLGIAEGPVVPLSQSMMAQVSDPRRRGLNMGLLQMAGAYLIGGMAGPVLATYIATDHGWRMAFTASVIPGLVMALALWLFVKPDDRGKVAVMPDQPKPPHAPMLSLLKIRNIRLCVIIAGLFAAWATVQNVFLPVYLVSERGMSPTTMGWVIAAGGLAGLLGGFGVPALSDWVGRKPVMVVCGALMLFAPAAILWLPANPVAMSLAVLIGWLVMGMAPMYIGVIPTESVPPHLTASAIGLATAAGEVFGGVLAPFGAGALADSQGLSAPFLLCLGLAAACAMATLFLQESAPRLVDRDRV</sequence>
<feature type="transmembrane region" description="Helical" evidence="5">
    <location>
        <begin position="224"/>
        <end position="246"/>
    </location>
</feature>
<dbReference type="CDD" id="cd17325">
    <property type="entry name" value="MFS_MdtG_SLC18_like"/>
    <property type="match status" value="1"/>
</dbReference>
<evidence type="ECO:0000259" key="6">
    <source>
        <dbReference type="PROSITE" id="PS50850"/>
    </source>
</evidence>
<keyword evidence="3 5" id="KW-1133">Transmembrane helix</keyword>
<feature type="domain" description="Major facilitator superfamily (MFS) profile" evidence="6">
    <location>
        <begin position="14"/>
        <end position="402"/>
    </location>
</feature>
<keyword evidence="4 5" id="KW-0472">Membrane</keyword>